<dbReference type="PANTHER" id="PTHR48021:SF46">
    <property type="entry name" value="MAJOR FACILITATOR SUPERFAMILY (MFS) PROFILE DOMAIN-CONTAINING PROTEIN"/>
    <property type="match status" value="1"/>
</dbReference>
<accession>A0ABM5JJV8</accession>
<comment type="subcellular location">
    <subcellularLocation>
        <location evidence="1">Membrane</location>
        <topology evidence="1">Multi-pass membrane protein</topology>
    </subcellularLocation>
</comment>
<organism evidence="7 8">
    <name type="scientific">Diabrotica virgifera virgifera</name>
    <name type="common">western corn rootworm</name>
    <dbReference type="NCBI Taxonomy" id="50390"/>
    <lineage>
        <taxon>Eukaryota</taxon>
        <taxon>Metazoa</taxon>
        <taxon>Ecdysozoa</taxon>
        <taxon>Arthropoda</taxon>
        <taxon>Hexapoda</taxon>
        <taxon>Insecta</taxon>
        <taxon>Pterygota</taxon>
        <taxon>Neoptera</taxon>
        <taxon>Endopterygota</taxon>
        <taxon>Coleoptera</taxon>
        <taxon>Polyphaga</taxon>
        <taxon>Cucujiformia</taxon>
        <taxon>Chrysomeloidea</taxon>
        <taxon>Chrysomelidae</taxon>
        <taxon>Galerucinae</taxon>
        <taxon>Diabroticina</taxon>
        <taxon>Diabroticites</taxon>
        <taxon>Diabrotica</taxon>
    </lineage>
</organism>
<evidence type="ECO:0000313" key="7">
    <source>
        <dbReference type="EnsemblMetazoa" id="XP_050498223.1"/>
    </source>
</evidence>
<dbReference type="SUPFAM" id="SSF103473">
    <property type="entry name" value="MFS general substrate transporter"/>
    <property type="match status" value="1"/>
</dbReference>
<feature type="transmembrane region" description="Helical" evidence="5">
    <location>
        <begin position="102"/>
        <end position="119"/>
    </location>
</feature>
<protein>
    <recommendedName>
        <fullName evidence="6">Major facilitator superfamily (MFS) profile domain-containing protein</fullName>
    </recommendedName>
</protein>
<dbReference type="Gene3D" id="1.20.1250.20">
    <property type="entry name" value="MFS general substrate transporter like domains"/>
    <property type="match status" value="1"/>
</dbReference>
<keyword evidence="4 5" id="KW-0472">Membrane</keyword>
<feature type="transmembrane region" description="Helical" evidence="5">
    <location>
        <begin position="71"/>
        <end position="90"/>
    </location>
</feature>
<feature type="domain" description="Major facilitator superfamily (MFS) profile" evidence="6">
    <location>
        <begin position="32"/>
        <end position="458"/>
    </location>
</feature>
<feature type="transmembrane region" description="Helical" evidence="5">
    <location>
        <begin position="404"/>
        <end position="424"/>
    </location>
</feature>
<feature type="transmembrane region" description="Helical" evidence="5">
    <location>
        <begin position="374"/>
        <end position="392"/>
    </location>
</feature>
<dbReference type="RefSeq" id="XP_050498224.1">
    <property type="nucleotide sequence ID" value="XM_050642267.1"/>
</dbReference>
<name>A0ABM5JJV8_DIAVI</name>
<feature type="transmembrane region" description="Helical" evidence="5">
    <location>
        <begin position="266"/>
        <end position="287"/>
    </location>
</feature>
<evidence type="ECO:0000256" key="4">
    <source>
        <dbReference type="ARBA" id="ARBA00023136"/>
    </source>
</evidence>
<dbReference type="GeneID" id="126879213"/>
<evidence type="ECO:0000256" key="5">
    <source>
        <dbReference type="SAM" id="Phobius"/>
    </source>
</evidence>
<dbReference type="PROSITE" id="PS50850">
    <property type="entry name" value="MFS"/>
    <property type="match status" value="1"/>
</dbReference>
<feature type="transmembrane region" description="Helical" evidence="5">
    <location>
        <begin position="26"/>
        <end position="51"/>
    </location>
</feature>
<feature type="transmembrane region" description="Helical" evidence="5">
    <location>
        <begin position="125"/>
        <end position="147"/>
    </location>
</feature>
<evidence type="ECO:0000256" key="3">
    <source>
        <dbReference type="ARBA" id="ARBA00022989"/>
    </source>
</evidence>
<dbReference type="RefSeq" id="XP_050498223.1">
    <property type="nucleotide sequence ID" value="XM_050642266.1"/>
</dbReference>
<keyword evidence="2 5" id="KW-0812">Transmembrane</keyword>
<feature type="transmembrane region" description="Helical" evidence="5">
    <location>
        <begin position="332"/>
        <end position="354"/>
    </location>
</feature>
<dbReference type="RefSeq" id="XP_050498222.1">
    <property type="nucleotide sequence ID" value="XM_050642265.1"/>
</dbReference>
<dbReference type="InterPro" id="IPR050549">
    <property type="entry name" value="MFS_Trehalose_Transporter"/>
</dbReference>
<keyword evidence="3 5" id="KW-1133">Transmembrane helix</keyword>
<feature type="transmembrane region" description="Helical" evidence="5">
    <location>
        <begin position="186"/>
        <end position="204"/>
    </location>
</feature>
<proteinExistence type="predicted"/>
<evidence type="ECO:0000259" key="6">
    <source>
        <dbReference type="PROSITE" id="PS50850"/>
    </source>
</evidence>
<dbReference type="PANTHER" id="PTHR48021">
    <property type="match status" value="1"/>
</dbReference>
<dbReference type="InterPro" id="IPR005828">
    <property type="entry name" value="MFS_sugar_transport-like"/>
</dbReference>
<dbReference type="InterPro" id="IPR005829">
    <property type="entry name" value="Sugar_transporter_CS"/>
</dbReference>
<dbReference type="Proteomes" id="UP001652700">
    <property type="component" value="Unplaced"/>
</dbReference>
<evidence type="ECO:0000256" key="1">
    <source>
        <dbReference type="ARBA" id="ARBA00004141"/>
    </source>
</evidence>
<sequence>MLAEEYNTLMSAKVKMAMAVPEKEKYWAQILTILVANIAGLTEGLHFSWVSPFLVKIANDKVNYNITEEEGSYFNIVTPVAMTICTPLFARLSDRIGRKRTFLLIAIPHMLAWIIKAFATNKYHFYIARFMAGAANGCSFSVLPIYMGEISHPDIRGTWGNALPTSMFIGELLINIIGSYCGVRMTSFICMPLPILFVVLFWFMPESPYWYIMKGRYDEAKKSLKFLKRKQNVDGDFKQLREDVERQLTESGNWIDLFKIKSNRRAFVAGLFLRLTQQTSGMGVFLVYTQFIFQKSGGNVTHQMASIIYFATSLVLNLFALFFIVKRFSRKGCYIVSVSAAGVVLYIMGTYFYLDSNTNTDLSSFQWMPITSMVLHQVFLSFGISVLPTLMLGEIFTANIKSKAMTLLMIEFGLGNILMNMIFYNLNAGIGFYAPFFFFAGCCTFATIAGFYIIPETKGKTLEEIQQLLKK</sequence>
<feature type="transmembrane region" description="Helical" evidence="5">
    <location>
        <begin position="307"/>
        <end position="325"/>
    </location>
</feature>
<dbReference type="InterPro" id="IPR020846">
    <property type="entry name" value="MFS_dom"/>
</dbReference>
<reference evidence="7" key="1">
    <citation type="submission" date="2025-05" db="UniProtKB">
        <authorList>
            <consortium name="EnsemblMetazoa"/>
        </authorList>
    </citation>
    <scope>IDENTIFICATION</scope>
</reference>
<dbReference type="InterPro" id="IPR036259">
    <property type="entry name" value="MFS_trans_sf"/>
</dbReference>
<dbReference type="EnsemblMetazoa" id="XM_050642266.1">
    <property type="protein sequence ID" value="XP_050498223.1"/>
    <property type="gene ID" value="LOC126879213"/>
</dbReference>
<dbReference type="EnsemblMetazoa" id="XM_050642267.1">
    <property type="protein sequence ID" value="XP_050498224.1"/>
    <property type="gene ID" value="LOC126879213"/>
</dbReference>
<evidence type="ECO:0000256" key="2">
    <source>
        <dbReference type="ARBA" id="ARBA00022692"/>
    </source>
</evidence>
<dbReference type="PROSITE" id="PS00217">
    <property type="entry name" value="SUGAR_TRANSPORT_2"/>
    <property type="match status" value="1"/>
</dbReference>
<dbReference type="EnsemblMetazoa" id="XM_050642265.1">
    <property type="protein sequence ID" value="XP_050498222.1"/>
    <property type="gene ID" value="LOC126879213"/>
</dbReference>
<evidence type="ECO:0000313" key="8">
    <source>
        <dbReference type="Proteomes" id="UP001652700"/>
    </source>
</evidence>
<dbReference type="Pfam" id="PF00083">
    <property type="entry name" value="Sugar_tr"/>
    <property type="match status" value="1"/>
</dbReference>
<feature type="transmembrane region" description="Helical" evidence="5">
    <location>
        <begin position="430"/>
        <end position="454"/>
    </location>
</feature>
<keyword evidence="8" id="KW-1185">Reference proteome</keyword>